<dbReference type="Pfam" id="PF02190">
    <property type="entry name" value="LON_substr_bdg"/>
    <property type="match status" value="1"/>
</dbReference>
<dbReference type="PANTHER" id="PTHR46732:SF8">
    <property type="entry name" value="ATP-DEPENDENT PROTEASE LA (LON) DOMAIN PROTEIN"/>
    <property type="match status" value="1"/>
</dbReference>
<dbReference type="InterPro" id="IPR015947">
    <property type="entry name" value="PUA-like_sf"/>
</dbReference>
<organism evidence="2 3">
    <name type="scientific">Gangjinia marincola</name>
    <dbReference type="NCBI Taxonomy" id="578463"/>
    <lineage>
        <taxon>Bacteria</taxon>
        <taxon>Pseudomonadati</taxon>
        <taxon>Bacteroidota</taxon>
        <taxon>Flavobacteriia</taxon>
        <taxon>Flavobacteriales</taxon>
        <taxon>Flavobacteriaceae</taxon>
        <taxon>Gangjinia</taxon>
    </lineage>
</organism>
<protein>
    <submittedName>
        <fullName evidence="2">LON peptidase substrate-binding domain-containing protein</fullName>
    </submittedName>
</protein>
<name>A0ABN1MGW8_9FLAO</name>
<evidence type="ECO:0000259" key="1">
    <source>
        <dbReference type="Pfam" id="PF02190"/>
    </source>
</evidence>
<accession>A0ABN1MGW8</accession>
<feature type="domain" description="Lon N-terminal" evidence="1">
    <location>
        <begin position="2"/>
        <end position="144"/>
    </location>
</feature>
<comment type="caution">
    <text evidence="2">The sequence shown here is derived from an EMBL/GenBank/DDBJ whole genome shotgun (WGS) entry which is preliminary data.</text>
</comment>
<dbReference type="InterPro" id="IPR003111">
    <property type="entry name" value="Lon_prtase_N"/>
</dbReference>
<evidence type="ECO:0000313" key="3">
    <source>
        <dbReference type="Proteomes" id="UP001500507"/>
    </source>
</evidence>
<dbReference type="PANTHER" id="PTHR46732">
    <property type="entry name" value="ATP-DEPENDENT PROTEASE LA (LON) DOMAIN PROTEIN"/>
    <property type="match status" value="1"/>
</dbReference>
<dbReference type="Proteomes" id="UP001500507">
    <property type="component" value="Unassembled WGS sequence"/>
</dbReference>
<gene>
    <name evidence="2" type="ORF">GCM10009117_12400</name>
</gene>
<sequence length="211" mass="24356">MLALFPLQSVVFPGERLPLHIFEDRYQQLIKDCEEDGINFGIPTFINNKLEYGTLVELKEVVNRYEDGPSDVICNGIKVFKVNTFYETMPGKLYAGGEVTFQENIEDGTPDKQAHFYELILKLYQALELPKPAIEVNELTSFSLSHKIGLSLEQEYKLLSITSEAVRIDFLIHHLIVVIPMIKQLNRMKEVIQMNGHFKNFDPLDFKEFKV</sequence>
<proteinExistence type="predicted"/>
<dbReference type="SUPFAM" id="SSF88697">
    <property type="entry name" value="PUA domain-like"/>
    <property type="match status" value="1"/>
</dbReference>
<keyword evidence="3" id="KW-1185">Reference proteome</keyword>
<dbReference type="Gene3D" id="2.30.130.40">
    <property type="entry name" value="LON domain-like"/>
    <property type="match status" value="1"/>
</dbReference>
<dbReference type="RefSeq" id="WP_343764929.1">
    <property type="nucleotide sequence ID" value="NZ_BAAAFG010000013.1"/>
</dbReference>
<dbReference type="InterPro" id="IPR046336">
    <property type="entry name" value="Lon_prtase_N_sf"/>
</dbReference>
<dbReference type="EMBL" id="BAAAFG010000013">
    <property type="protein sequence ID" value="GAA0872093.1"/>
    <property type="molecule type" value="Genomic_DNA"/>
</dbReference>
<evidence type="ECO:0000313" key="2">
    <source>
        <dbReference type="EMBL" id="GAA0872093.1"/>
    </source>
</evidence>
<reference evidence="2 3" key="1">
    <citation type="journal article" date="2019" name="Int. J. Syst. Evol. Microbiol.">
        <title>The Global Catalogue of Microorganisms (GCM) 10K type strain sequencing project: providing services to taxonomists for standard genome sequencing and annotation.</title>
        <authorList>
            <consortium name="The Broad Institute Genomics Platform"/>
            <consortium name="The Broad Institute Genome Sequencing Center for Infectious Disease"/>
            <person name="Wu L."/>
            <person name="Ma J."/>
        </authorList>
    </citation>
    <scope>NUCLEOTIDE SEQUENCE [LARGE SCALE GENOMIC DNA]</scope>
    <source>
        <strain evidence="2 3">JCM 16082</strain>
    </source>
</reference>